<dbReference type="PANTHER" id="PTHR31293">
    <property type="entry name" value="RNI-LIKE SUPERFAMILY PROTEIN"/>
    <property type="match status" value="1"/>
</dbReference>
<dbReference type="InterPro" id="IPR001810">
    <property type="entry name" value="F-box_dom"/>
</dbReference>
<dbReference type="Gene3D" id="1.20.1280.50">
    <property type="match status" value="1"/>
</dbReference>
<evidence type="ECO:0000259" key="1">
    <source>
        <dbReference type="PROSITE" id="PS50181"/>
    </source>
</evidence>
<reference evidence="2" key="1">
    <citation type="submission" date="2023-10" db="EMBL/GenBank/DDBJ databases">
        <title>Chromosome-level genome of the transformable northern wattle, Acacia crassicarpa.</title>
        <authorList>
            <person name="Massaro I."/>
            <person name="Sinha N.R."/>
            <person name="Poethig S."/>
            <person name="Leichty A.R."/>
        </authorList>
    </citation>
    <scope>NUCLEOTIDE SEQUENCE</scope>
    <source>
        <strain evidence="2">Acra3RX</strain>
        <tissue evidence="2">Leaf</tissue>
    </source>
</reference>
<dbReference type="PROSITE" id="PS50181">
    <property type="entry name" value="FBOX"/>
    <property type="match status" value="1"/>
</dbReference>
<gene>
    <name evidence="2" type="ORF">QN277_024971</name>
</gene>
<sequence>MSDKISELPDSLLQHILSCLPTKQAIATSLLSKRWRPLWRGLSTFDVDDVDFKSFHSLAQFVDAVLILRDSTPLKKFRIYCKQYYSFLLPHHIVANQITVCTIQELRLSQVEVANLSHVNLPSLKLMSLSKVRFPDFKCVATLLSGCPLLEKLVLSDLDIRNKNISTVLMLEVFNIWPQHIFQLDGDHESFLYC</sequence>
<feature type="domain" description="F-box" evidence="1">
    <location>
        <begin position="2"/>
        <end position="55"/>
    </location>
</feature>
<dbReference type="SMART" id="SM00256">
    <property type="entry name" value="FBOX"/>
    <property type="match status" value="1"/>
</dbReference>
<comment type="caution">
    <text evidence="2">The sequence shown here is derived from an EMBL/GenBank/DDBJ whole genome shotgun (WGS) entry which is preliminary data.</text>
</comment>
<name>A0AAE1K8I4_9FABA</name>
<dbReference type="InterPro" id="IPR055294">
    <property type="entry name" value="FBL60-like"/>
</dbReference>
<dbReference type="EMBL" id="JAWXYG010000007">
    <property type="protein sequence ID" value="KAK4268294.1"/>
    <property type="molecule type" value="Genomic_DNA"/>
</dbReference>
<accession>A0AAE1K8I4</accession>
<dbReference type="PANTHER" id="PTHR31293:SF12">
    <property type="entry name" value="RNI-LIKE SUPERFAMILY PROTEIN"/>
    <property type="match status" value="1"/>
</dbReference>
<dbReference type="Pfam" id="PF07723">
    <property type="entry name" value="LRR_2"/>
    <property type="match status" value="1"/>
</dbReference>
<dbReference type="InterPro" id="IPR053781">
    <property type="entry name" value="F-box_AtFBL13-like"/>
</dbReference>
<dbReference type="CDD" id="cd22160">
    <property type="entry name" value="F-box_AtFBL13-like"/>
    <property type="match status" value="1"/>
</dbReference>
<dbReference type="InterPro" id="IPR032675">
    <property type="entry name" value="LRR_dom_sf"/>
</dbReference>
<dbReference type="InterPro" id="IPR036047">
    <property type="entry name" value="F-box-like_dom_sf"/>
</dbReference>
<dbReference type="AlphaFoldDB" id="A0AAE1K8I4"/>
<dbReference type="SUPFAM" id="SSF81383">
    <property type="entry name" value="F-box domain"/>
    <property type="match status" value="1"/>
</dbReference>
<dbReference type="Gene3D" id="3.80.10.10">
    <property type="entry name" value="Ribonuclease Inhibitor"/>
    <property type="match status" value="1"/>
</dbReference>
<organism evidence="2 3">
    <name type="scientific">Acacia crassicarpa</name>
    <name type="common">northern wattle</name>
    <dbReference type="NCBI Taxonomy" id="499986"/>
    <lineage>
        <taxon>Eukaryota</taxon>
        <taxon>Viridiplantae</taxon>
        <taxon>Streptophyta</taxon>
        <taxon>Embryophyta</taxon>
        <taxon>Tracheophyta</taxon>
        <taxon>Spermatophyta</taxon>
        <taxon>Magnoliopsida</taxon>
        <taxon>eudicotyledons</taxon>
        <taxon>Gunneridae</taxon>
        <taxon>Pentapetalae</taxon>
        <taxon>rosids</taxon>
        <taxon>fabids</taxon>
        <taxon>Fabales</taxon>
        <taxon>Fabaceae</taxon>
        <taxon>Caesalpinioideae</taxon>
        <taxon>mimosoid clade</taxon>
        <taxon>Acacieae</taxon>
        <taxon>Acacia</taxon>
    </lineage>
</organism>
<evidence type="ECO:0000313" key="2">
    <source>
        <dbReference type="EMBL" id="KAK4268294.1"/>
    </source>
</evidence>
<evidence type="ECO:0000313" key="3">
    <source>
        <dbReference type="Proteomes" id="UP001293593"/>
    </source>
</evidence>
<dbReference type="InterPro" id="IPR013101">
    <property type="entry name" value="LRR_PRU1-like"/>
</dbReference>
<dbReference type="SUPFAM" id="SSF52047">
    <property type="entry name" value="RNI-like"/>
    <property type="match status" value="1"/>
</dbReference>
<dbReference type="Proteomes" id="UP001293593">
    <property type="component" value="Unassembled WGS sequence"/>
</dbReference>
<protein>
    <recommendedName>
        <fullName evidence="1">F-box domain-containing protein</fullName>
    </recommendedName>
</protein>
<keyword evidence="3" id="KW-1185">Reference proteome</keyword>
<proteinExistence type="predicted"/>
<dbReference type="Pfam" id="PF00646">
    <property type="entry name" value="F-box"/>
    <property type="match status" value="1"/>
</dbReference>